<dbReference type="Gene3D" id="3.40.50.300">
    <property type="entry name" value="P-loop containing nucleotide triphosphate hydrolases"/>
    <property type="match status" value="1"/>
</dbReference>
<evidence type="ECO:0000313" key="5">
    <source>
        <dbReference type="EMBL" id="CUQ87751.1"/>
    </source>
</evidence>
<keyword evidence="3 5" id="KW-0067">ATP-binding</keyword>
<name>A0A174ZV82_9FIRM</name>
<dbReference type="GO" id="GO:0005524">
    <property type="term" value="F:ATP binding"/>
    <property type="evidence" value="ECO:0007669"/>
    <property type="project" value="UniProtKB-KW"/>
</dbReference>
<organism evidence="5 6">
    <name type="scientific">[Ruminococcus] torques</name>
    <dbReference type="NCBI Taxonomy" id="33039"/>
    <lineage>
        <taxon>Bacteria</taxon>
        <taxon>Bacillati</taxon>
        <taxon>Bacillota</taxon>
        <taxon>Clostridia</taxon>
        <taxon>Lachnospirales</taxon>
        <taxon>Lachnospiraceae</taxon>
        <taxon>Mediterraneibacter</taxon>
    </lineage>
</organism>
<keyword evidence="1" id="KW-0813">Transport</keyword>
<sequence>MLEIRNLTKTYPNGKQAVKNLSITIEDGDLYGFIGKNGAGKTTTLKACLTIHDFDSGDILLNGISIKSNPIECKKRMAYVPDSPVLETYLTGLQYLNFVCDIYDVSTHTRKNKIIELSERLGMKDKLNDLIGSYSHGMKQKISLIGALAHEPLLLILDEPFVGLDPEAFVELKLLMKELCNSGGSVLFSSHILDVVEKTCNKIAIIQNGQLLRCGEIREILGTSDLEDIFMELNRI</sequence>
<dbReference type="RefSeq" id="WP_055172394.1">
    <property type="nucleotide sequence ID" value="NZ_CZBX01000007.1"/>
</dbReference>
<gene>
    <name evidence="5" type="primary">ecsA</name>
    <name evidence="5" type="ORF">ERS852502_01625</name>
</gene>
<evidence type="ECO:0000256" key="1">
    <source>
        <dbReference type="ARBA" id="ARBA00022448"/>
    </source>
</evidence>
<feature type="domain" description="ABC transporter" evidence="4">
    <location>
        <begin position="2"/>
        <end position="233"/>
    </location>
</feature>
<dbReference type="AlphaFoldDB" id="A0A174ZV82"/>
<dbReference type="Pfam" id="PF00005">
    <property type="entry name" value="ABC_tran"/>
    <property type="match status" value="1"/>
</dbReference>
<dbReference type="InterPro" id="IPR003439">
    <property type="entry name" value="ABC_transporter-like_ATP-bd"/>
</dbReference>
<proteinExistence type="predicted"/>
<dbReference type="SUPFAM" id="SSF52540">
    <property type="entry name" value="P-loop containing nucleoside triphosphate hydrolases"/>
    <property type="match status" value="1"/>
</dbReference>
<evidence type="ECO:0000313" key="6">
    <source>
        <dbReference type="Proteomes" id="UP000078383"/>
    </source>
</evidence>
<dbReference type="PROSITE" id="PS50893">
    <property type="entry name" value="ABC_TRANSPORTER_2"/>
    <property type="match status" value="1"/>
</dbReference>
<dbReference type="InterPro" id="IPR003593">
    <property type="entry name" value="AAA+_ATPase"/>
</dbReference>
<evidence type="ECO:0000259" key="4">
    <source>
        <dbReference type="PROSITE" id="PS50893"/>
    </source>
</evidence>
<dbReference type="InterPro" id="IPR017871">
    <property type="entry name" value="ABC_transporter-like_CS"/>
</dbReference>
<dbReference type="PANTHER" id="PTHR42939:SF1">
    <property type="entry name" value="ABC TRANSPORTER ATP-BINDING PROTEIN ALBC-RELATED"/>
    <property type="match status" value="1"/>
</dbReference>
<reference evidence="5 6" key="1">
    <citation type="submission" date="2015-09" db="EMBL/GenBank/DDBJ databases">
        <authorList>
            <consortium name="Pathogen Informatics"/>
        </authorList>
    </citation>
    <scope>NUCLEOTIDE SEQUENCE [LARGE SCALE GENOMIC DNA]</scope>
    <source>
        <strain evidence="5 6">2789STDY5834889</strain>
    </source>
</reference>
<dbReference type="CDD" id="cd03230">
    <property type="entry name" value="ABC_DR_subfamily_A"/>
    <property type="match status" value="1"/>
</dbReference>
<dbReference type="GO" id="GO:0016887">
    <property type="term" value="F:ATP hydrolysis activity"/>
    <property type="evidence" value="ECO:0007669"/>
    <property type="project" value="InterPro"/>
</dbReference>
<dbReference type="OrthoDB" id="9775135at2"/>
<dbReference type="InterPro" id="IPR027417">
    <property type="entry name" value="P-loop_NTPase"/>
</dbReference>
<dbReference type="PANTHER" id="PTHR42939">
    <property type="entry name" value="ABC TRANSPORTER ATP-BINDING PROTEIN ALBC-RELATED"/>
    <property type="match status" value="1"/>
</dbReference>
<dbReference type="EMBL" id="CZBX01000007">
    <property type="protein sequence ID" value="CUQ87751.1"/>
    <property type="molecule type" value="Genomic_DNA"/>
</dbReference>
<accession>A0A174ZV82</accession>
<keyword evidence="2" id="KW-0547">Nucleotide-binding</keyword>
<dbReference type="PROSITE" id="PS00211">
    <property type="entry name" value="ABC_TRANSPORTER_1"/>
    <property type="match status" value="1"/>
</dbReference>
<dbReference type="Proteomes" id="UP000078383">
    <property type="component" value="Unassembled WGS sequence"/>
</dbReference>
<protein>
    <submittedName>
        <fullName evidence="5">ABC-type transporter ATP-binding protein EcsA</fullName>
    </submittedName>
</protein>
<dbReference type="InterPro" id="IPR051782">
    <property type="entry name" value="ABC_Transporter_VariousFunc"/>
</dbReference>
<evidence type="ECO:0000256" key="3">
    <source>
        <dbReference type="ARBA" id="ARBA00022840"/>
    </source>
</evidence>
<evidence type="ECO:0000256" key="2">
    <source>
        <dbReference type="ARBA" id="ARBA00022741"/>
    </source>
</evidence>
<dbReference type="SMART" id="SM00382">
    <property type="entry name" value="AAA"/>
    <property type="match status" value="1"/>
</dbReference>